<dbReference type="GO" id="GO:0032259">
    <property type="term" value="P:methylation"/>
    <property type="evidence" value="ECO:0007669"/>
    <property type="project" value="InterPro"/>
</dbReference>
<organism evidence="4 5">
    <name type="scientific">Dentipellis fragilis</name>
    <dbReference type="NCBI Taxonomy" id="205917"/>
    <lineage>
        <taxon>Eukaryota</taxon>
        <taxon>Fungi</taxon>
        <taxon>Dikarya</taxon>
        <taxon>Basidiomycota</taxon>
        <taxon>Agaricomycotina</taxon>
        <taxon>Agaricomycetes</taxon>
        <taxon>Russulales</taxon>
        <taxon>Hericiaceae</taxon>
        <taxon>Dentipellis</taxon>
    </lineage>
</organism>
<dbReference type="SUPFAM" id="SSF51735">
    <property type="entry name" value="NAD(P)-binding Rossmann-fold domains"/>
    <property type="match status" value="1"/>
</dbReference>
<evidence type="ECO:0000313" key="5">
    <source>
        <dbReference type="Proteomes" id="UP000298327"/>
    </source>
</evidence>
<dbReference type="OrthoDB" id="2735536at2759"/>
<protein>
    <recommendedName>
        <fullName evidence="3">NAD-dependent epimerase/dehydratase domain-containing protein</fullName>
    </recommendedName>
</protein>
<evidence type="ECO:0000256" key="2">
    <source>
        <dbReference type="ARBA" id="ARBA00023445"/>
    </source>
</evidence>
<comment type="caution">
    <text evidence="4">The sequence shown here is derived from an EMBL/GenBank/DDBJ whole genome shotgun (WGS) entry which is preliminary data.</text>
</comment>
<reference evidence="4 5" key="1">
    <citation type="submission" date="2019-02" db="EMBL/GenBank/DDBJ databases">
        <title>Genome sequencing of the rare red list fungi Dentipellis fragilis.</title>
        <authorList>
            <person name="Buettner E."/>
            <person name="Kellner H."/>
        </authorList>
    </citation>
    <scope>NUCLEOTIDE SEQUENCE [LARGE SCALE GENOMIC DNA]</scope>
    <source>
        <strain evidence="4 5">DSM 105465</strain>
    </source>
</reference>
<dbReference type="AlphaFoldDB" id="A0A4Y9YBL8"/>
<keyword evidence="5" id="KW-1185">Reference proteome</keyword>
<dbReference type="GO" id="GO:0016616">
    <property type="term" value="F:oxidoreductase activity, acting on the CH-OH group of donors, NAD or NADP as acceptor"/>
    <property type="evidence" value="ECO:0007669"/>
    <property type="project" value="TreeGrafter"/>
</dbReference>
<dbReference type="InterPro" id="IPR036291">
    <property type="entry name" value="NAD(P)-bd_dom_sf"/>
</dbReference>
<dbReference type="STRING" id="205917.A0A4Y9YBL8"/>
<accession>A0A4Y9YBL8</accession>
<dbReference type="InterPro" id="IPR001509">
    <property type="entry name" value="Epimerase_deHydtase"/>
</dbReference>
<dbReference type="PANTHER" id="PTHR10366">
    <property type="entry name" value="NAD DEPENDENT EPIMERASE/DEHYDRATASE"/>
    <property type="match status" value="1"/>
</dbReference>
<evidence type="ECO:0000313" key="4">
    <source>
        <dbReference type="EMBL" id="TFY59133.1"/>
    </source>
</evidence>
<dbReference type="Proteomes" id="UP000298327">
    <property type="component" value="Unassembled WGS sequence"/>
</dbReference>
<proteinExistence type="inferred from homology"/>
<feature type="domain" description="NAD-dependent epimerase/dehydratase" evidence="3">
    <location>
        <begin position="10"/>
        <end position="267"/>
    </location>
</feature>
<dbReference type="GO" id="GO:0003676">
    <property type="term" value="F:nucleic acid binding"/>
    <property type="evidence" value="ECO:0007669"/>
    <property type="project" value="InterPro"/>
</dbReference>
<dbReference type="FunFam" id="3.40.50.720:FF:000085">
    <property type="entry name" value="Dihydroflavonol reductase"/>
    <property type="match status" value="1"/>
</dbReference>
<keyword evidence="1" id="KW-0560">Oxidoreductase</keyword>
<dbReference type="PROSITE" id="PS00092">
    <property type="entry name" value="N6_MTASE"/>
    <property type="match status" value="1"/>
</dbReference>
<evidence type="ECO:0000256" key="1">
    <source>
        <dbReference type="ARBA" id="ARBA00023002"/>
    </source>
</evidence>
<name>A0A4Y9YBL8_9AGAM</name>
<gene>
    <name evidence="4" type="ORF">EVG20_g7899</name>
</gene>
<dbReference type="InterPro" id="IPR050425">
    <property type="entry name" value="NAD(P)_dehydrat-like"/>
</dbReference>
<sequence length="386" mass="42192">MSPISAPAKVLVTGANGFVATWLVKTLLEKGYTVRGTIRSESKGAHLREIFKAFGDKLELVIVPDITKDGAFDEAVKGVDVVEHTASPFHAKATDPDDMIKPAVKGTVGVLESIKKYGTSVKRVIVTSSVAAMVNPFNTERVVTLDENSWDEPAIAYVKEHGKNSPAALWYLASKTLAEKAAWNFVEENKASISFDLVVLNPPYVFGPSLLEVHSAADLNESLDELYQTVIKGNPHFIPEVPHGFIDVRDLAEAHVRAAEKAAAGGKRSYHWQDLTDIAVSLNIIEGIPKGNPGAGKPISAGFTLKSENTKEILGMQFRPLEEVIRDVLTDFKKKELDGMTRIYIYGHQFEPIVGYEFCDLISGGERWGGGICLRHPQRELAPAQS</sequence>
<evidence type="ECO:0000259" key="3">
    <source>
        <dbReference type="Pfam" id="PF01370"/>
    </source>
</evidence>
<dbReference type="InterPro" id="IPR002052">
    <property type="entry name" value="DNA_methylase_N6_adenine_CS"/>
</dbReference>
<comment type="similarity">
    <text evidence="2">Belongs to the NAD(P)-dependent epimerase/dehydratase family. Dihydroflavonol-4-reductase subfamily.</text>
</comment>
<dbReference type="EMBL" id="SEOQ01000637">
    <property type="protein sequence ID" value="TFY59133.1"/>
    <property type="molecule type" value="Genomic_DNA"/>
</dbReference>
<dbReference type="PANTHER" id="PTHR10366:SF564">
    <property type="entry name" value="STEROL-4-ALPHA-CARBOXYLATE 3-DEHYDROGENASE, DECARBOXYLATING"/>
    <property type="match status" value="1"/>
</dbReference>
<dbReference type="Pfam" id="PF01370">
    <property type="entry name" value="Epimerase"/>
    <property type="match status" value="1"/>
</dbReference>
<dbReference type="GO" id="GO:0008168">
    <property type="term" value="F:methyltransferase activity"/>
    <property type="evidence" value="ECO:0007669"/>
    <property type="project" value="InterPro"/>
</dbReference>
<dbReference type="Gene3D" id="3.40.50.720">
    <property type="entry name" value="NAD(P)-binding Rossmann-like Domain"/>
    <property type="match status" value="1"/>
</dbReference>